<dbReference type="InterPro" id="IPR053204">
    <property type="entry name" value="Oxopyrrolidines_Biosynth-assoc"/>
</dbReference>
<dbReference type="PANTHER" id="PTHR38797">
    <property type="entry name" value="NUCLEAR PORE COMPLEX PROTEIN NUP85-RELATED"/>
    <property type="match status" value="1"/>
</dbReference>
<accession>A0AAW0QMJ9</accession>
<dbReference type="Proteomes" id="UP001392437">
    <property type="component" value="Unassembled WGS sequence"/>
</dbReference>
<proteinExistence type="predicted"/>
<dbReference type="Pfam" id="PF12311">
    <property type="entry name" value="DUF3632"/>
    <property type="match status" value="1"/>
</dbReference>
<comment type="caution">
    <text evidence="1">The sequence shown here is derived from an EMBL/GenBank/DDBJ whole genome shotgun (WGS) entry which is preliminary data.</text>
</comment>
<dbReference type="AlphaFoldDB" id="A0AAW0QMJ9"/>
<evidence type="ECO:0000313" key="1">
    <source>
        <dbReference type="EMBL" id="KAK8109369.1"/>
    </source>
</evidence>
<evidence type="ECO:0000313" key="2">
    <source>
        <dbReference type="Proteomes" id="UP001392437"/>
    </source>
</evidence>
<keyword evidence="2" id="KW-1185">Reference proteome</keyword>
<reference evidence="1 2" key="1">
    <citation type="submission" date="2023-01" db="EMBL/GenBank/DDBJ databases">
        <title>Analysis of 21 Apiospora genomes using comparative genomics revels a genus with tremendous synthesis potential of carbohydrate active enzymes and secondary metabolites.</title>
        <authorList>
            <person name="Sorensen T."/>
        </authorList>
    </citation>
    <scope>NUCLEOTIDE SEQUENCE [LARGE SCALE GENOMIC DNA]</scope>
    <source>
        <strain evidence="1 2">CBS 117206</strain>
    </source>
</reference>
<gene>
    <name evidence="1" type="ORF">PG999_007506</name>
</gene>
<dbReference type="InterPro" id="IPR022085">
    <property type="entry name" value="OpdG"/>
</dbReference>
<protein>
    <submittedName>
        <fullName evidence="1">Uncharacterized protein</fullName>
    </submittedName>
</protein>
<sequence>MAQLVGLLKSIHGMPDLVVRDETAVKWSELPLLVEGWDEIYNRSESQHSDEIISVIAFIAKLVSAQLLSQNEFLTWVDLDMYTALEKGPEDMSALKKDDVVRLNVNVPIATQWFRHAGLAIWNCESDLGLSKREDSLWQGTAGFSYPRWKFWKERATSVTQSKLVSAGTRDSAKEMVEKMTSIEKQDGL</sequence>
<organism evidence="1 2">
    <name type="scientific">Apiospora kogelbergensis</name>
    <dbReference type="NCBI Taxonomy" id="1337665"/>
    <lineage>
        <taxon>Eukaryota</taxon>
        <taxon>Fungi</taxon>
        <taxon>Dikarya</taxon>
        <taxon>Ascomycota</taxon>
        <taxon>Pezizomycotina</taxon>
        <taxon>Sordariomycetes</taxon>
        <taxon>Xylariomycetidae</taxon>
        <taxon>Amphisphaeriales</taxon>
        <taxon>Apiosporaceae</taxon>
        <taxon>Apiospora</taxon>
    </lineage>
</organism>
<name>A0AAW0QMJ9_9PEZI</name>
<dbReference type="EMBL" id="JAQQWP010000007">
    <property type="protein sequence ID" value="KAK8109369.1"/>
    <property type="molecule type" value="Genomic_DNA"/>
</dbReference>
<dbReference type="PANTHER" id="PTHR38797:SF4">
    <property type="entry name" value="NUCLEAR PORE COMPLEX PROTEIN NUP85"/>
    <property type="match status" value="1"/>
</dbReference>